<protein>
    <submittedName>
        <fullName evidence="2">Uncharacterized protein</fullName>
    </submittedName>
</protein>
<accession>A0A8T0QXR9</accession>
<dbReference type="Proteomes" id="UP000823388">
    <property type="component" value="Chromosome 6N"/>
</dbReference>
<feature type="transmembrane region" description="Helical" evidence="1">
    <location>
        <begin position="35"/>
        <end position="55"/>
    </location>
</feature>
<evidence type="ECO:0000256" key="1">
    <source>
        <dbReference type="SAM" id="Phobius"/>
    </source>
</evidence>
<keyword evidence="1" id="KW-0472">Membrane</keyword>
<organism evidence="2 3">
    <name type="scientific">Panicum virgatum</name>
    <name type="common">Blackwell switchgrass</name>
    <dbReference type="NCBI Taxonomy" id="38727"/>
    <lineage>
        <taxon>Eukaryota</taxon>
        <taxon>Viridiplantae</taxon>
        <taxon>Streptophyta</taxon>
        <taxon>Embryophyta</taxon>
        <taxon>Tracheophyta</taxon>
        <taxon>Spermatophyta</taxon>
        <taxon>Magnoliopsida</taxon>
        <taxon>Liliopsida</taxon>
        <taxon>Poales</taxon>
        <taxon>Poaceae</taxon>
        <taxon>PACMAD clade</taxon>
        <taxon>Panicoideae</taxon>
        <taxon>Panicodae</taxon>
        <taxon>Paniceae</taxon>
        <taxon>Panicinae</taxon>
        <taxon>Panicum</taxon>
        <taxon>Panicum sect. Hiantes</taxon>
    </lineage>
</organism>
<gene>
    <name evidence="2" type="ORF">PVAP13_6NG195703</name>
</gene>
<evidence type="ECO:0000313" key="2">
    <source>
        <dbReference type="EMBL" id="KAG2577693.1"/>
    </source>
</evidence>
<sequence length="90" mass="10505">MCKFQANSIYDLVLAGILLLPYMHKIDPISDDEDIIEMELFLFALFCLSGLHLLYNLQQDLHMCICFCCVSVHGCVTWRLVKLGEHIWIW</sequence>
<reference evidence="2" key="1">
    <citation type="submission" date="2020-05" db="EMBL/GenBank/DDBJ databases">
        <title>WGS assembly of Panicum virgatum.</title>
        <authorList>
            <person name="Lovell J.T."/>
            <person name="Jenkins J."/>
            <person name="Shu S."/>
            <person name="Juenger T.E."/>
            <person name="Schmutz J."/>
        </authorList>
    </citation>
    <scope>NUCLEOTIDE SEQUENCE</scope>
    <source>
        <strain evidence="2">AP13</strain>
    </source>
</reference>
<keyword evidence="1" id="KW-0812">Transmembrane</keyword>
<comment type="caution">
    <text evidence="2">The sequence shown here is derived from an EMBL/GenBank/DDBJ whole genome shotgun (WGS) entry which is preliminary data.</text>
</comment>
<dbReference type="EMBL" id="CM029048">
    <property type="protein sequence ID" value="KAG2577693.1"/>
    <property type="molecule type" value="Genomic_DNA"/>
</dbReference>
<proteinExistence type="predicted"/>
<name>A0A8T0QXR9_PANVG</name>
<evidence type="ECO:0000313" key="3">
    <source>
        <dbReference type="Proteomes" id="UP000823388"/>
    </source>
</evidence>
<feature type="transmembrane region" description="Helical" evidence="1">
    <location>
        <begin position="6"/>
        <end position="23"/>
    </location>
</feature>
<keyword evidence="1" id="KW-1133">Transmembrane helix</keyword>
<dbReference type="AlphaFoldDB" id="A0A8T0QXR9"/>
<keyword evidence="3" id="KW-1185">Reference proteome</keyword>